<dbReference type="Proteomes" id="UP000729913">
    <property type="component" value="Unassembled WGS sequence"/>
</dbReference>
<feature type="region of interest" description="Disordered" evidence="1">
    <location>
        <begin position="1"/>
        <end position="68"/>
    </location>
</feature>
<reference evidence="2" key="1">
    <citation type="submission" date="2020-03" db="EMBL/GenBank/DDBJ databases">
        <authorList>
            <person name="Chebbi M.A."/>
            <person name="Drezen J.M."/>
        </authorList>
    </citation>
    <scope>NUCLEOTIDE SEQUENCE</scope>
    <source>
        <tissue evidence="2">Whole body</tissue>
    </source>
</reference>
<feature type="compositionally biased region" description="Basic and acidic residues" evidence="1">
    <location>
        <begin position="50"/>
        <end position="68"/>
    </location>
</feature>
<dbReference type="GO" id="GO:0005684">
    <property type="term" value="C:U2-type spliceosomal complex"/>
    <property type="evidence" value="ECO:0007669"/>
    <property type="project" value="TreeGrafter"/>
</dbReference>
<dbReference type="InterPro" id="IPR013169">
    <property type="entry name" value="mRNA_splic_Cwf18-like"/>
</dbReference>
<dbReference type="AlphaFoldDB" id="A0A8J5R365"/>
<sequence>MSDDKVGTLTDEAVKRKQRLAELKRKNEENKSENSNEPSNLPKPKFRSYKPQDESLKENVLEEAKPGDVESEVQDLLSAAHSKVVFEELDLTSLAPRKPDWDLKRDVSKKLEKLERQTQKAIIELIIARVKNDKNTNLAESVSAVEQI</sequence>
<feature type="compositionally biased region" description="Basic and acidic residues" evidence="1">
    <location>
        <begin position="1"/>
        <end position="34"/>
    </location>
</feature>
<organism evidence="2 3">
    <name type="scientific">Cotesia typhae</name>
    <dbReference type="NCBI Taxonomy" id="2053667"/>
    <lineage>
        <taxon>Eukaryota</taxon>
        <taxon>Metazoa</taxon>
        <taxon>Ecdysozoa</taxon>
        <taxon>Arthropoda</taxon>
        <taxon>Hexapoda</taxon>
        <taxon>Insecta</taxon>
        <taxon>Pterygota</taxon>
        <taxon>Neoptera</taxon>
        <taxon>Endopterygota</taxon>
        <taxon>Hymenoptera</taxon>
        <taxon>Apocrita</taxon>
        <taxon>Ichneumonoidea</taxon>
        <taxon>Braconidae</taxon>
        <taxon>Microgastrinae</taxon>
        <taxon>Cotesia</taxon>
    </lineage>
</organism>
<protein>
    <recommendedName>
        <fullName evidence="4">Coiled-coil domain-containing protein 12</fullName>
    </recommendedName>
</protein>
<reference evidence="2" key="2">
    <citation type="submission" date="2021-04" db="EMBL/GenBank/DDBJ databases">
        <title>Genome-wide patterns of bracovirus chromosomal integration into multiple host tissues during parasitism.</title>
        <authorList>
            <person name="Chebbi M.A.C."/>
        </authorList>
    </citation>
    <scope>NUCLEOTIDE SEQUENCE</scope>
    <source>
        <tissue evidence="2">Whole body</tissue>
    </source>
</reference>
<accession>A0A8J5R365</accession>
<dbReference type="PANTHER" id="PTHR31551:SF1">
    <property type="entry name" value="COILED-COIL DOMAIN-CONTAINING PROTEIN 12"/>
    <property type="match status" value="1"/>
</dbReference>
<gene>
    <name evidence="2" type="ORF">G9C98_001860</name>
</gene>
<dbReference type="EMBL" id="JAAOIC020000019">
    <property type="protein sequence ID" value="KAG8040872.1"/>
    <property type="molecule type" value="Genomic_DNA"/>
</dbReference>
<dbReference type="GO" id="GO:0071014">
    <property type="term" value="C:post-mRNA release spliceosomal complex"/>
    <property type="evidence" value="ECO:0007669"/>
    <property type="project" value="TreeGrafter"/>
</dbReference>
<dbReference type="PANTHER" id="PTHR31551">
    <property type="entry name" value="PRE-MRNA-SPLICING FACTOR CWF18"/>
    <property type="match status" value="1"/>
</dbReference>
<evidence type="ECO:0000256" key="1">
    <source>
        <dbReference type="SAM" id="MobiDB-lite"/>
    </source>
</evidence>
<evidence type="ECO:0008006" key="4">
    <source>
        <dbReference type="Google" id="ProtNLM"/>
    </source>
</evidence>
<comment type="caution">
    <text evidence="2">The sequence shown here is derived from an EMBL/GenBank/DDBJ whole genome shotgun (WGS) entry which is preliminary data.</text>
</comment>
<keyword evidence="3" id="KW-1185">Reference proteome</keyword>
<evidence type="ECO:0000313" key="2">
    <source>
        <dbReference type="EMBL" id="KAG8040872.1"/>
    </source>
</evidence>
<dbReference type="OrthoDB" id="10261348at2759"/>
<dbReference type="Pfam" id="PF08315">
    <property type="entry name" value="cwf18"/>
    <property type="match status" value="1"/>
</dbReference>
<proteinExistence type="predicted"/>
<name>A0A8J5R365_9HYME</name>
<evidence type="ECO:0000313" key="3">
    <source>
        <dbReference type="Proteomes" id="UP000729913"/>
    </source>
</evidence>